<sequence>MHFRNTIYRVALERNWVETQDDQYNFAWLEKYELAEAYKKNAALINSKNFYINHFQNHQVITRKDLLAMNINKTLRFLHKFSPKLLNAFAIMPETFILPQNWSQFQQKKDNQTTYIVKPANRAQGKGIFMAKYFEIQDWYKQDYPEICKQAEALDFKLDFKLEESNIKSGLQLYLVQKYIHNPLLINQHKFDLRLYVLVRSFQPLDIWICRQGFARFALTKYEKSADPSAHLTNIAIQKHTNAYNKNLDGAKWTVQDLFEYMCNLTGEQNTRSAFRETEKLIVRILQIVAGQMNQNKCSFEVYGFDVMFDDELRVSLLEVNACPSLSADTAEDEILKKEMLHDAISIVVDGMGAEKQEFGCWHRIHQGVSVVINSELFRDGEDVALEKLDRGLCTGAVQLGDQVSRAKFLVQ</sequence>
<dbReference type="Pfam" id="PF03133">
    <property type="entry name" value="TTL"/>
    <property type="match status" value="1"/>
</dbReference>
<evidence type="ECO:0000256" key="4">
    <source>
        <dbReference type="ARBA" id="ARBA00022840"/>
    </source>
</evidence>
<evidence type="ECO:0000313" key="8">
    <source>
        <dbReference type="Proteomes" id="UP000018208"/>
    </source>
</evidence>
<protein>
    <recommendedName>
        <fullName evidence="5">Tubulin--tyrosine ligase-like protein 9</fullName>
    </recommendedName>
</protein>
<proteinExistence type="inferred from homology"/>
<reference evidence="6 7" key="1">
    <citation type="journal article" date="2014" name="PLoS Genet.">
        <title>The Genome of Spironucleus salmonicida Highlights a Fish Pathogen Adapted to Fluctuating Environments.</title>
        <authorList>
            <person name="Xu F."/>
            <person name="Jerlstrom-Hultqvist J."/>
            <person name="Einarsson E."/>
            <person name="Astvaldsson A."/>
            <person name="Svard S.G."/>
            <person name="Andersson J.O."/>
        </authorList>
    </citation>
    <scope>NUCLEOTIDE SEQUENCE</scope>
    <source>
        <strain evidence="7">ATCC 50377</strain>
    </source>
</reference>
<keyword evidence="3" id="KW-0547">Nucleotide-binding</keyword>
<gene>
    <name evidence="6" type="ORF">SS50377_15084</name>
    <name evidence="7" type="ORF">SS50377_25517</name>
</gene>
<keyword evidence="8" id="KW-1185">Reference proteome</keyword>
<dbReference type="PANTHER" id="PTHR12241">
    <property type="entry name" value="TUBULIN POLYGLUTAMYLASE"/>
    <property type="match status" value="1"/>
</dbReference>
<dbReference type="EMBL" id="KI546101">
    <property type="protein sequence ID" value="EST45064.1"/>
    <property type="molecule type" value="Genomic_DNA"/>
</dbReference>
<comment type="similarity">
    <text evidence="1">Belongs to the tubulin--tyrosine ligase family.</text>
</comment>
<evidence type="ECO:0000256" key="3">
    <source>
        <dbReference type="ARBA" id="ARBA00022741"/>
    </source>
</evidence>
<dbReference type="GO" id="GO:0015631">
    <property type="term" value="F:tubulin binding"/>
    <property type="evidence" value="ECO:0007669"/>
    <property type="project" value="TreeGrafter"/>
</dbReference>
<reference evidence="7" key="2">
    <citation type="submission" date="2020-12" db="EMBL/GenBank/DDBJ databases">
        <title>New Spironucleus salmonicida genome in near-complete chromosomes.</title>
        <authorList>
            <person name="Xu F."/>
            <person name="Kurt Z."/>
            <person name="Jimenez-Gonzalez A."/>
            <person name="Astvaldsson A."/>
            <person name="Andersson J.O."/>
            <person name="Svard S.G."/>
        </authorList>
    </citation>
    <scope>NUCLEOTIDE SEQUENCE</scope>
    <source>
        <strain evidence="7">ATCC 50377</strain>
    </source>
</reference>
<dbReference type="Gene3D" id="3.30.470.20">
    <property type="entry name" value="ATP-grasp fold, B domain"/>
    <property type="match status" value="1"/>
</dbReference>
<evidence type="ECO:0000256" key="2">
    <source>
        <dbReference type="ARBA" id="ARBA00022598"/>
    </source>
</evidence>
<evidence type="ECO:0000313" key="6">
    <source>
        <dbReference type="EMBL" id="EST45064.1"/>
    </source>
</evidence>
<dbReference type="GO" id="GO:0005524">
    <property type="term" value="F:ATP binding"/>
    <property type="evidence" value="ECO:0007669"/>
    <property type="project" value="UniProtKB-KW"/>
</dbReference>
<dbReference type="GO" id="GO:0036064">
    <property type="term" value="C:ciliary basal body"/>
    <property type="evidence" value="ECO:0007669"/>
    <property type="project" value="TreeGrafter"/>
</dbReference>
<dbReference type="PANTHER" id="PTHR12241:SF39">
    <property type="entry name" value="TUBULIN POLYGLUTAMYLASE TTLL9-RELATED"/>
    <property type="match status" value="1"/>
</dbReference>
<dbReference type="EMBL" id="AUWU02000005">
    <property type="protein sequence ID" value="KAH0573397.1"/>
    <property type="molecule type" value="Genomic_DNA"/>
</dbReference>
<dbReference type="SUPFAM" id="SSF56059">
    <property type="entry name" value="Glutathione synthetase ATP-binding domain-like"/>
    <property type="match status" value="1"/>
</dbReference>
<dbReference type="PROSITE" id="PS51221">
    <property type="entry name" value="TTL"/>
    <property type="match status" value="1"/>
</dbReference>
<dbReference type="InterPro" id="IPR004344">
    <property type="entry name" value="TTL/TTLL_fam"/>
</dbReference>
<dbReference type="Proteomes" id="UP000018208">
    <property type="component" value="Unassembled WGS sequence"/>
</dbReference>
<dbReference type="GO" id="GO:0070740">
    <property type="term" value="F:tubulin-glutamic acid ligase activity"/>
    <property type="evidence" value="ECO:0007669"/>
    <property type="project" value="TreeGrafter"/>
</dbReference>
<dbReference type="AlphaFoldDB" id="V6LW75"/>
<keyword evidence="4" id="KW-0067">ATP-binding</keyword>
<evidence type="ECO:0000256" key="5">
    <source>
        <dbReference type="ARBA" id="ARBA00030445"/>
    </source>
</evidence>
<accession>V6LW75</accession>
<name>V6LW75_9EUKA</name>
<evidence type="ECO:0000313" key="7">
    <source>
        <dbReference type="EMBL" id="KAH0573397.1"/>
    </source>
</evidence>
<dbReference type="VEuPathDB" id="GiardiaDB:SS50377_25517"/>
<organism evidence="6">
    <name type="scientific">Spironucleus salmonicida</name>
    <dbReference type="NCBI Taxonomy" id="348837"/>
    <lineage>
        <taxon>Eukaryota</taxon>
        <taxon>Metamonada</taxon>
        <taxon>Diplomonadida</taxon>
        <taxon>Hexamitidae</taxon>
        <taxon>Hexamitinae</taxon>
        <taxon>Spironucleus</taxon>
    </lineage>
</organism>
<dbReference type="GO" id="GO:0000226">
    <property type="term" value="P:microtubule cytoskeleton organization"/>
    <property type="evidence" value="ECO:0007669"/>
    <property type="project" value="TreeGrafter"/>
</dbReference>
<evidence type="ECO:0000256" key="1">
    <source>
        <dbReference type="ARBA" id="ARBA00006820"/>
    </source>
</evidence>
<keyword evidence="2 6" id="KW-0436">Ligase</keyword>
<dbReference type="OrthoDB" id="202825at2759"/>